<evidence type="ECO:0000313" key="3">
    <source>
        <dbReference type="Proteomes" id="UP000675047"/>
    </source>
</evidence>
<dbReference type="RefSeq" id="WP_210664947.1">
    <property type="nucleotide sequence ID" value="NZ_JAGFBV010000002.1"/>
</dbReference>
<reference evidence="2 3" key="1">
    <citation type="submission" date="2021-03" db="EMBL/GenBank/DDBJ databases">
        <title>Flavobacterium Flabelliformis Sp. Nov. And Flavobacterium Geliluteum Sp. Nov., Two Novel Multidrug Resistant Psychrophilic Species Isolated From Antarctica.</title>
        <authorList>
            <person name="Kralova S."/>
            <person name="Busse H.J."/>
            <person name="Bezdicek M."/>
            <person name="Nykrynova M."/>
            <person name="Kroupova E."/>
            <person name="Krsek D."/>
            <person name="Sedlacek I."/>
        </authorList>
    </citation>
    <scope>NUCLEOTIDE SEQUENCE [LARGE SCALE GENOMIC DNA]</scope>
    <source>
        <strain evidence="2 3">P7388</strain>
    </source>
</reference>
<keyword evidence="3" id="KW-1185">Reference proteome</keyword>
<gene>
    <name evidence="2" type="ORF">J3495_02315</name>
</gene>
<organism evidence="2 3">
    <name type="scientific">Flavobacterium geliluteum</name>
    <dbReference type="NCBI Taxonomy" id="2816120"/>
    <lineage>
        <taxon>Bacteria</taxon>
        <taxon>Pseudomonadati</taxon>
        <taxon>Bacteroidota</taxon>
        <taxon>Flavobacteriia</taxon>
        <taxon>Flavobacteriales</taxon>
        <taxon>Flavobacteriaceae</taxon>
        <taxon>Flavobacterium</taxon>
    </lineage>
</organism>
<name>A0A940X4T9_9FLAO</name>
<evidence type="ECO:0000313" key="2">
    <source>
        <dbReference type="EMBL" id="MBP4136908.1"/>
    </source>
</evidence>
<feature type="signal peptide" evidence="1">
    <location>
        <begin position="1"/>
        <end position="27"/>
    </location>
</feature>
<protein>
    <submittedName>
        <fullName evidence="2">Uncharacterized protein</fullName>
    </submittedName>
</protein>
<sequence>MKIKIHKIQKKLFLIVFSLFSFSSIFAQVNNTKIKDGTVSTGAEKAKAGAIFELESNNKGMLTSRLTTAQRDAIPPANLTDGLLLYNLTTGCFDYWSQIQNIWLSICGTLPPAIFDISLTQCTQVAASGNFKQGVSLNLSNYLSIPVTVTQPGVYSVSATTTNGYYFNTNGTFPSAGSYILNLPGTGTPNNGYTIGDPGDPVNISLNGVDSSCVPNIFVEKASVDFVINCGSISPLGDYFIGIPLTSSNKITLTVNPTTIGFWSMTTNTVNGYSFSGTGTFNNTTPNQSVELLGTGTPVASGTNSFNLSSNASTTATGSCTGIPVTVSTVAYTIDCATATQNGVYMQDVALSASNTITLPINVTATGQTTITTTTANGISFTSGLVNLSTLGLQNVTLTGTGMPSSAGTTILTVSGAPGASATCSLNVTIAPQPVTYTTNCAGITTSGSYAPGIAMTATNTMTVPVNVTYVGAYTITTNSVNGVSFAATGTFTATGAQNVVMTATGTPVSGGIFSYAVSANSTNGATACNKSITFIFRTMRILGLGGGVYQPGSSGAANSSRAILASTANFSATGTFPVQGITIFDGAYSYGTALRNLINTNNIDIVVIGYNYTPDAATITVLNNFVKNKKGVLIHSQENDAANVVNLVNTICGSTTVAIASTGTTYTNPILNISDSILEGPFGDIKGFNLGSDVNISYYATGLPANVTSLSTQNGNATRIFSFKHTTLGYIYVGDSGWTAGDATNAATTIYPAKMSSTGLPLTKAYDSGITVYNSIMYANTMAWAIKYVQANINSAYVIP</sequence>
<feature type="chain" id="PRO_5037728230" evidence="1">
    <location>
        <begin position="28"/>
        <end position="801"/>
    </location>
</feature>
<dbReference type="Proteomes" id="UP000675047">
    <property type="component" value="Unassembled WGS sequence"/>
</dbReference>
<proteinExistence type="predicted"/>
<accession>A0A940X4T9</accession>
<dbReference type="AlphaFoldDB" id="A0A940X4T9"/>
<comment type="caution">
    <text evidence="2">The sequence shown here is derived from an EMBL/GenBank/DDBJ whole genome shotgun (WGS) entry which is preliminary data.</text>
</comment>
<keyword evidence="1" id="KW-0732">Signal</keyword>
<dbReference type="EMBL" id="JAGFBV010000002">
    <property type="protein sequence ID" value="MBP4136908.1"/>
    <property type="molecule type" value="Genomic_DNA"/>
</dbReference>
<evidence type="ECO:0000256" key="1">
    <source>
        <dbReference type="SAM" id="SignalP"/>
    </source>
</evidence>